<dbReference type="RefSeq" id="WP_140622967.1">
    <property type="nucleotide sequence ID" value="NZ_VFRQ01000011.1"/>
</dbReference>
<dbReference type="OrthoDB" id="853064at2"/>
<reference evidence="2 3" key="1">
    <citation type="submission" date="2019-06" db="EMBL/GenBank/DDBJ databases">
        <title>A novel bacterium of genus Pontibacter, isolated from marine sediment.</title>
        <authorList>
            <person name="Huang H."/>
            <person name="Mo K."/>
            <person name="Hu Y."/>
        </authorList>
    </citation>
    <scope>NUCLEOTIDE SEQUENCE [LARGE SCALE GENOMIC DNA]</scope>
    <source>
        <strain evidence="2 3">HB172049</strain>
    </source>
</reference>
<keyword evidence="3" id="KW-1185">Reference proteome</keyword>
<proteinExistence type="predicted"/>
<evidence type="ECO:0000256" key="1">
    <source>
        <dbReference type="SAM" id="SignalP"/>
    </source>
</evidence>
<protein>
    <recommendedName>
        <fullName evidence="4">Outer membrane protein beta-barrel domain-containing protein</fullName>
    </recommendedName>
</protein>
<evidence type="ECO:0000313" key="2">
    <source>
        <dbReference type="EMBL" id="TPE42556.1"/>
    </source>
</evidence>
<accession>A0A501WAF0</accession>
<organism evidence="2 3">
    <name type="scientific">Pontibacter mangrovi</name>
    <dbReference type="NCBI Taxonomy" id="2589816"/>
    <lineage>
        <taxon>Bacteria</taxon>
        <taxon>Pseudomonadati</taxon>
        <taxon>Bacteroidota</taxon>
        <taxon>Cytophagia</taxon>
        <taxon>Cytophagales</taxon>
        <taxon>Hymenobacteraceae</taxon>
        <taxon>Pontibacter</taxon>
    </lineage>
</organism>
<dbReference type="EMBL" id="VFRQ01000011">
    <property type="protein sequence ID" value="TPE42556.1"/>
    <property type="molecule type" value="Genomic_DNA"/>
</dbReference>
<dbReference type="InterPro" id="IPR011250">
    <property type="entry name" value="OMP/PagP_B-barrel"/>
</dbReference>
<dbReference type="SUPFAM" id="SSF56925">
    <property type="entry name" value="OMPA-like"/>
    <property type="match status" value="1"/>
</dbReference>
<comment type="caution">
    <text evidence="2">The sequence shown here is derived from an EMBL/GenBank/DDBJ whole genome shotgun (WGS) entry which is preliminary data.</text>
</comment>
<dbReference type="AlphaFoldDB" id="A0A501WAF0"/>
<feature type="signal peptide" evidence="1">
    <location>
        <begin position="1"/>
        <end position="20"/>
    </location>
</feature>
<evidence type="ECO:0008006" key="4">
    <source>
        <dbReference type="Google" id="ProtNLM"/>
    </source>
</evidence>
<keyword evidence="1" id="KW-0732">Signal</keyword>
<evidence type="ECO:0000313" key="3">
    <source>
        <dbReference type="Proteomes" id="UP000316727"/>
    </source>
</evidence>
<sequence length="226" mass="25561">MKCLLLLFPLAFFTVLSVHGQEPDSSQSLPKVERKLFVGVEANSVSYMLMFNSKTGGSIEPIVTPHIGYKINQRLSVQLGLGYGKDKLDFGGTYYANEEDQQKHVLTFENRKNTTSGWVVPVNFQFTPFNPNRRIQLYATASLVPTYGETDWTFTRKRAEATTVLEQRHGSGFNSFFIGGLLLKYKWGSRLEANAKVNLLYRHLGKFSEYAESKPLSLGIGIDYRL</sequence>
<gene>
    <name evidence="2" type="ORF">FJM65_17210</name>
</gene>
<name>A0A501WAF0_9BACT</name>
<dbReference type="Proteomes" id="UP000316727">
    <property type="component" value="Unassembled WGS sequence"/>
</dbReference>
<feature type="chain" id="PRO_5021475473" description="Outer membrane protein beta-barrel domain-containing protein" evidence="1">
    <location>
        <begin position="21"/>
        <end position="226"/>
    </location>
</feature>